<organism evidence="2 3">
    <name type="scientific">Actinokineospora diospyrosa</name>
    <dbReference type="NCBI Taxonomy" id="103728"/>
    <lineage>
        <taxon>Bacteria</taxon>
        <taxon>Bacillati</taxon>
        <taxon>Actinomycetota</taxon>
        <taxon>Actinomycetes</taxon>
        <taxon>Pseudonocardiales</taxon>
        <taxon>Pseudonocardiaceae</taxon>
        <taxon>Actinokineospora</taxon>
    </lineage>
</organism>
<comment type="caution">
    <text evidence="2">The sequence shown here is derived from an EMBL/GenBank/DDBJ whole genome shotgun (WGS) entry which is preliminary data.</text>
</comment>
<protein>
    <recommendedName>
        <fullName evidence="4">Integral membrane protein</fullName>
    </recommendedName>
</protein>
<feature type="transmembrane region" description="Helical" evidence="1">
    <location>
        <begin position="28"/>
        <end position="48"/>
    </location>
</feature>
<feature type="transmembrane region" description="Helical" evidence="1">
    <location>
        <begin position="123"/>
        <end position="142"/>
    </location>
</feature>
<sequence>MRGRSRNWRTWFARVVRPHRRWSTERDLAHAIYGTVVGAAAMATASAHSTLGGVVVTVLVTVAVYWVAERYAEALAVAIRGPRRRGRVLRAIRQGWPTVEAAYTPLVVLVVFVLGTGQLRTGVLLALGVSTAMLSVLGHVAARRAGAALPTAIACAVGSAALGVSVMLLKTFLH</sequence>
<dbReference type="EMBL" id="JAMTCO010000019">
    <property type="protein sequence ID" value="MCP2273927.1"/>
    <property type="molecule type" value="Genomic_DNA"/>
</dbReference>
<dbReference type="Proteomes" id="UP001205185">
    <property type="component" value="Unassembled WGS sequence"/>
</dbReference>
<evidence type="ECO:0000313" key="3">
    <source>
        <dbReference type="Proteomes" id="UP001205185"/>
    </source>
</evidence>
<evidence type="ECO:0008006" key="4">
    <source>
        <dbReference type="Google" id="ProtNLM"/>
    </source>
</evidence>
<accession>A0ABT1IMN6</accession>
<feature type="transmembrane region" description="Helical" evidence="1">
    <location>
        <begin position="149"/>
        <end position="169"/>
    </location>
</feature>
<dbReference type="RefSeq" id="WP_253891114.1">
    <property type="nucleotide sequence ID" value="NZ_BAAAVB010000010.1"/>
</dbReference>
<evidence type="ECO:0000256" key="1">
    <source>
        <dbReference type="SAM" id="Phobius"/>
    </source>
</evidence>
<feature type="transmembrane region" description="Helical" evidence="1">
    <location>
        <begin position="54"/>
        <end position="79"/>
    </location>
</feature>
<evidence type="ECO:0000313" key="2">
    <source>
        <dbReference type="EMBL" id="MCP2273927.1"/>
    </source>
</evidence>
<reference evidence="2 3" key="1">
    <citation type="submission" date="2022-06" db="EMBL/GenBank/DDBJ databases">
        <title>Genomic Encyclopedia of Archaeal and Bacterial Type Strains, Phase II (KMG-II): from individual species to whole genera.</title>
        <authorList>
            <person name="Goeker M."/>
        </authorList>
    </citation>
    <scope>NUCLEOTIDE SEQUENCE [LARGE SCALE GENOMIC DNA]</scope>
    <source>
        <strain evidence="2 3">DSM 44255</strain>
    </source>
</reference>
<keyword evidence="1" id="KW-1133">Transmembrane helix</keyword>
<keyword evidence="3" id="KW-1185">Reference proteome</keyword>
<gene>
    <name evidence="2" type="ORF">LV75_006459</name>
</gene>
<keyword evidence="1" id="KW-0812">Transmembrane</keyword>
<keyword evidence="1" id="KW-0472">Membrane</keyword>
<feature type="transmembrane region" description="Helical" evidence="1">
    <location>
        <begin position="100"/>
        <end position="117"/>
    </location>
</feature>
<proteinExistence type="predicted"/>
<name>A0ABT1IMN6_9PSEU</name>